<reference evidence="1" key="1">
    <citation type="submission" date="2014-12" db="EMBL/GenBank/DDBJ databases">
        <authorList>
            <person name="Hall J."/>
        </authorList>
    </citation>
    <scope>NUCLEOTIDE SEQUENCE [LARGE SCALE GENOMIC DNA]</scope>
    <source>
        <strain evidence="1">SBW25</strain>
        <plasmid evidence="1">pQBR57</plasmid>
    </source>
</reference>
<protein>
    <submittedName>
        <fullName evidence="1">Uncharacterized protein</fullName>
    </submittedName>
</protein>
<sequence length="40" mass="4128">MTPLMSDYSGADRKSPSLALTTIPTYVDGIEGSVSIAGQP</sequence>
<gene>
    <name evidence="1" type="ORF">PQBR57_0392</name>
</gene>
<dbReference type="EMBL" id="LN713926">
    <property type="protein sequence ID" value="CEK42345.1"/>
    <property type="molecule type" value="Genomic_DNA"/>
</dbReference>
<evidence type="ECO:0000313" key="1">
    <source>
        <dbReference type="EMBL" id="CEK42345.1"/>
    </source>
</evidence>
<organism evidence="1">
    <name type="scientific">Pseudomonas fluorescens (strain SBW25)</name>
    <dbReference type="NCBI Taxonomy" id="216595"/>
    <lineage>
        <taxon>Bacteria</taxon>
        <taxon>Pseudomonadati</taxon>
        <taxon>Pseudomonadota</taxon>
        <taxon>Gammaproteobacteria</taxon>
        <taxon>Pseudomonadales</taxon>
        <taxon>Pseudomonadaceae</taxon>
        <taxon>Pseudomonas</taxon>
    </lineage>
</organism>
<proteinExistence type="predicted"/>
<accession>A0A0G4E542</accession>
<name>A0A0G4E542_PSEFS</name>
<keyword evidence="1" id="KW-0614">Plasmid</keyword>
<reference evidence="1" key="2">
    <citation type="submission" date="2015-06" db="EMBL/GenBank/DDBJ databases">
        <title>Environmentally co-occuring mercury resistance plasmids are genetically and phenotypically diverse and confer variable context-dependent fitness effects.</title>
        <authorList>
            <person name="Hall J.P.J."/>
            <person name="Harrison E."/>
            <person name="Lilley A.K."/>
            <person name="Paterson S."/>
            <person name="Spiers A.J."/>
            <person name="Brockhurst M.A."/>
        </authorList>
    </citation>
    <scope>NUCLEOTIDE SEQUENCE [LARGE SCALE GENOMIC DNA]</scope>
    <source>
        <strain evidence="1">SBW25</strain>
        <plasmid evidence="1">pQBR57</plasmid>
    </source>
</reference>
<geneLocation type="plasmid" evidence="1">
    <name>pQBR57</name>
</geneLocation>
<dbReference type="AlphaFoldDB" id="A0A0G4E542"/>